<gene>
    <name evidence="18" type="ORF">ACRE_018330</name>
</gene>
<dbReference type="InterPro" id="IPR016840">
    <property type="entry name" value="Glyco_hydro_43_endo_a_Ara-ase"/>
</dbReference>
<keyword evidence="6" id="KW-0964">Secreted</keyword>
<evidence type="ECO:0000256" key="17">
    <source>
        <dbReference type="SAM" id="SignalP"/>
    </source>
</evidence>
<comment type="similarity">
    <text evidence="4 14">Belongs to the glycosyl hydrolase 43 family.</text>
</comment>
<evidence type="ECO:0000256" key="6">
    <source>
        <dbReference type="ARBA" id="ARBA00022525"/>
    </source>
</evidence>
<protein>
    <recommendedName>
        <fullName evidence="5 14">Arabinan endo-1,5-alpha-L-arabinosidase</fullName>
        <ecNumber evidence="5 14">3.2.1.99</ecNumber>
    </recommendedName>
</protein>
<reference evidence="19" key="1">
    <citation type="journal article" date="2014" name="Genome Announc.">
        <title>Genome sequence and annotation of Acremonium chrysogenum, producer of the beta-lactam antibiotic cephalosporin C.</title>
        <authorList>
            <person name="Terfehr D."/>
            <person name="Dahlmann T.A."/>
            <person name="Specht T."/>
            <person name="Zadra I."/>
            <person name="Kuernsteiner H."/>
            <person name="Kueck U."/>
        </authorList>
    </citation>
    <scope>NUCLEOTIDE SEQUENCE [LARGE SCALE GENOMIC DNA]</scope>
    <source>
        <strain evidence="19">ATCC 11550 / CBS 779.69 / DSM 880 / IAM 14645 / JCM 23072 / IMI 49137</strain>
    </source>
</reference>
<evidence type="ECO:0000313" key="18">
    <source>
        <dbReference type="EMBL" id="KFH47348.1"/>
    </source>
</evidence>
<dbReference type="GO" id="GO:0045493">
    <property type="term" value="P:xylan catabolic process"/>
    <property type="evidence" value="ECO:0007669"/>
    <property type="project" value="UniProtKB-KW"/>
</dbReference>
<evidence type="ECO:0000256" key="1">
    <source>
        <dbReference type="ARBA" id="ARBA00000375"/>
    </source>
</evidence>
<dbReference type="PIRSF" id="PIRSF026534">
    <property type="entry name" value="Endo_alpha-L-arabinosidase"/>
    <property type="match status" value="1"/>
</dbReference>
<dbReference type="InterPro" id="IPR006710">
    <property type="entry name" value="Glyco_hydro_43"/>
</dbReference>
<evidence type="ECO:0000256" key="2">
    <source>
        <dbReference type="ARBA" id="ARBA00004613"/>
    </source>
</evidence>
<evidence type="ECO:0000256" key="16">
    <source>
        <dbReference type="PIRSR" id="PIRSR606710-2"/>
    </source>
</evidence>
<keyword evidence="7" id="KW-0858">Xylan degradation</keyword>
<dbReference type="GO" id="GO:0046558">
    <property type="term" value="F:arabinan endo-1,5-alpha-L-arabinosidase activity"/>
    <property type="evidence" value="ECO:0007669"/>
    <property type="project" value="UniProtKB-EC"/>
</dbReference>
<comment type="pathway">
    <text evidence="3 14">Glycan metabolism; L-arabinan degradation.</text>
</comment>
<dbReference type="Proteomes" id="UP000029964">
    <property type="component" value="Unassembled WGS sequence"/>
</dbReference>
<organism evidence="18 19">
    <name type="scientific">Hapsidospora chrysogenum (strain ATCC 11550 / CBS 779.69 / DSM 880 / IAM 14645 / JCM 23072 / IMI 49137)</name>
    <name type="common">Acremonium chrysogenum</name>
    <dbReference type="NCBI Taxonomy" id="857340"/>
    <lineage>
        <taxon>Eukaryota</taxon>
        <taxon>Fungi</taxon>
        <taxon>Dikarya</taxon>
        <taxon>Ascomycota</taxon>
        <taxon>Pezizomycotina</taxon>
        <taxon>Sordariomycetes</taxon>
        <taxon>Hypocreomycetidae</taxon>
        <taxon>Hypocreales</taxon>
        <taxon>Bionectriaceae</taxon>
        <taxon>Hapsidospora</taxon>
    </lineage>
</organism>
<feature type="active site" description="Proton donor" evidence="15">
    <location>
        <position position="203"/>
    </location>
</feature>
<feature type="active site" description="Proton acceptor" evidence="15">
    <location>
        <position position="35"/>
    </location>
</feature>
<dbReference type="SUPFAM" id="SSF75005">
    <property type="entry name" value="Arabinanase/levansucrase/invertase"/>
    <property type="match status" value="1"/>
</dbReference>
<dbReference type="Gene3D" id="2.115.10.20">
    <property type="entry name" value="Glycosyl hydrolase domain, family 43"/>
    <property type="match status" value="1"/>
</dbReference>
<evidence type="ECO:0000313" key="19">
    <source>
        <dbReference type="Proteomes" id="UP000029964"/>
    </source>
</evidence>
<dbReference type="UniPathway" id="UPA00667"/>
<evidence type="ECO:0000256" key="9">
    <source>
        <dbReference type="ARBA" id="ARBA00023180"/>
    </source>
</evidence>
<proteinExistence type="inferred from homology"/>
<dbReference type="HOGENOM" id="CLU_009397_5_0_1"/>
<feature type="signal peptide" evidence="17">
    <location>
        <begin position="1"/>
        <end position="22"/>
    </location>
</feature>
<name>A0A086TDB6_HAPC1</name>
<dbReference type="OrthoDB" id="195678at2759"/>
<sequence>MKFLYCLLQAVVVFAAGAVAQANPGACSGHCWSHDPSVIRRASDGAYFRFETGSLIGIWKAPDLTGPWEYQGPAIPAGSIIDLPGNDDLWAPDVRLVDGTYIMYYTVSTFGVQNSAIGYATSPDMEAGSWTDRGHTGISSREGDDFNAIDASLMRDISTSAYSVTFGSFWGGIFQIPMEGDATTAAGQPFNIAHNSTGANAIEGPFVHERDGWYYLFFSSGQCCGYDTDFPAPGEEYKIYVCRSRSVGGPYVDRNGVSCLTGNGGTLVLGSHGFVFGPGGQGVLSDPSYGTVLYYHYAHTDIGIRDADYQFGWNTLSWNDGWPTVS</sequence>
<dbReference type="PANTHER" id="PTHR43301">
    <property type="entry name" value="ARABINAN ENDO-1,5-ALPHA-L-ARABINOSIDASE"/>
    <property type="match status" value="1"/>
</dbReference>
<evidence type="ECO:0000256" key="4">
    <source>
        <dbReference type="ARBA" id="ARBA00009865"/>
    </source>
</evidence>
<keyword evidence="8 14" id="KW-0378">Hydrolase</keyword>
<keyword evidence="12" id="KW-0624">Polysaccharide degradation</keyword>
<keyword evidence="9" id="KW-0325">Glycoprotein</keyword>
<comment type="catalytic activity">
    <reaction evidence="1 14">
        <text>Endohydrolysis of (1-&gt;5)-alpha-arabinofuranosidic linkages in (1-&gt;5)-arabinans.</text>
        <dbReference type="EC" id="3.2.1.99"/>
    </reaction>
</comment>
<dbReference type="EC" id="3.2.1.99" evidence="5 14"/>
<accession>A0A086TDB6</accession>
<keyword evidence="10" id="KW-0119">Carbohydrate metabolism</keyword>
<keyword evidence="17" id="KW-0732">Signal</keyword>
<feature type="site" description="Important for catalytic activity, responsible for pKa modulation of the active site Glu and correct orientation of both the proton donor and substrate" evidence="16">
    <location>
        <position position="150"/>
    </location>
</feature>
<feature type="chain" id="PRO_5001815738" description="Arabinan endo-1,5-alpha-L-arabinosidase" evidence="17">
    <location>
        <begin position="23"/>
        <end position="326"/>
    </location>
</feature>
<evidence type="ECO:0000256" key="14">
    <source>
        <dbReference type="PIRNR" id="PIRNR026534"/>
    </source>
</evidence>
<evidence type="ECO:0000256" key="10">
    <source>
        <dbReference type="ARBA" id="ARBA00023277"/>
    </source>
</evidence>
<comment type="function">
    <text evidence="13">Endo-1,5-alpha-L-arabinanase involved in degradation of pectin. Its preferred substrate is linear 1,5-alpha-L-arabinan.</text>
</comment>
<evidence type="ECO:0000256" key="11">
    <source>
        <dbReference type="ARBA" id="ARBA00023295"/>
    </source>
</evidence>
<evidence type="ECO:0000256" key="13">
    <source>
        <dbReference type="ARBA" id="ARBA00025221"/>
    </source>
</evidence>
<dbReference type="InterPro" id="IPR023296">
    <property type="entry name" value="Glyco_hydro_beta-prop_sf"/>
</dbReference>
<dbReference type="CDD" id="cd18831">
    <property type="entry name" value="GH43_AnAbnA-like"/>
    <property type="match status" value="1"/>
</dbReference>
<dbReference type="InterPro" id="IPR050727">
    <property type="entry name" value="GH43_arabinanases"/>
</dbReference>
<keyword evidence="11 14" id="KW-0326">Glycosidase</keyword>
<dbReference type="STRING" id="857340.A0A086TDB6"/>
<dbReference type="PANTHER" id="PTHR43301:SF7">
    <property type="entry name" value="ARABINAN ENDO-1,5-ALPHA-L-ARABINOSIDASE C"/>
    <property type="match status" value="1"/>
</dbReference>
<evidence type="ECO:0000256" key="7">
    <source>
        <dbReference type="ARBA" id="ARBA00022651"/>
    </source>
</evidence>
<keyword evidence="19" id="KW-1185">Reference proteome</keyword>
<dbReference type="GO" id="GO:0031222">
    <property type="term" value="P:arabinan catabolic process"/>
    <property type="evidence" value="ECO:0007669"/>
    <property type="project" value="UniProtKB-UniPathway"/>
</dbReference>
<evidence type="ECO:0000256" key="12">
    <source>
        <dbReference type="ARBA" id="ARBA00023326"/>
    </source>
</evidence>
<dbReference type="Pfam" id="PF04616">
    <property type="entry name" value="Glyco_hydro_43"/>
    <property type="match status" value="1"/>
</dbReference>
<evidence type="ECO:0000256" key="8">
    <source>
        <dbReference type="ARBA" id="ARBA00022801"/>
    </source>
</evidence>
<comment type="caution">
    <text evidence="18">The sequence shown here is derived from an EMBL/GenBank/DDBJ whole genome shotgun (WGS) entry which is preliminary data.</text>
</comment>
<dbReference type="GO" id="GO:0005576">
    <property type="term" value="C:extracellular region"/>
    <property type="evidence" value="ECO:0007669"/>
    <property type="project" value="UniProtKB-SubCell"/>
</dbReference>
<evidence type="ECO:0000256" key="15">
    <source>
        <dbReference type="PIRSR" id="PIRSR606710-1"/>
    </source>
</evidence>
<evidence type="ECO:0000256" key="5">
    <source>
        <dbReference type="ARBA" id="ARBA00012586"/>
    </source>
</evidence>
<comment type="subcellular location">
    <subcellularLocation>
        <location evidence="2">Secreted</location>
    </subcellularLocation>
</comment>
<dbReference type="EMBL" id="JPKY01000010">
    <property type="protein sequence ID" value="KFH47348.1"/>
    <property type="molecule type" value="Genomic_DNA"/>
</dbReference>
<evidence type="ECO:0000256" key="3">
    <source>
        <dbReference type="ARBA" id="ARBA00004834"/>
    </source>
</evidence>
<dbReference type="AlphaFoldDB" id="A0A086TDB6"/>